<dbReference type="InterPro" id="IPR051065">
    <property type="entry name" value="Ras-related_GTPase"/>
</dbReference>
<evidence type="ECO:0000256" key="1">
    <source>
        <dbReference type="ARBA" id="ARBA00008344"/>
    </source>
</evidence>
<keyword evidence="6" id="KW-1185">Reference proteome</keyword>
<evidence type="ECO:0000313" key="6">
    <source>
        <dbReference type="Proteomes" id="UP000310200"/>
    </source>
</evidence>
<dbReference type="Gene3D" id="3.40.50.300">
    <property type="entry name" value="P-loop containing nucleotide triphosphate hydrolases"/>
    <property type="match status" value="1"/>
</dbReference>
<dbReference type="SMART" id="SM00175">
    <property type="entry name" value="RAB"/>
    <property type="match status" value="1"/>
</dbReference>
<dbReference type="SMART" id="SM00174">
    <property type="entry name" value="RHO"/>
    <property type="match status" value="1"/>
</dbReference>
<keyword evidence="3" id="KW-0378">Hydrolase</keyword>
<dbReference type="Pfam" id="PF00071">
    <property type="entry name" value="Ras"/>
    <property type="match status" value="1"/>
</dbReference>
<dbReference type="PANTHER" id="PTHR45704">
    <property type="entry name" value="RAS-LIKE FAMILY MEMBER 11"/>
    <property type="match status" value="1"/>
</dbReference>
<comment type="similarity">
    <text evidence="1">Belongs to the small GTPase superfamily. Ras family.</text>
</comment>
<dbReference type="EMBL" id="QBLH01001376">
    <property type="protein sequence ID" value="TGZ52086.1"/>
    <property type="molecule type" value="Genomic_DNA"/>
</dbReference>
<dbReference type="GO" id="GO:0003925">
    <property type="term" value="F:G protein activity"/>
    <property type="evidence" value="ECO:0007669"/>
    <property type="project" value="UniProtKB-EC"/>
</dbReference>
<dbReference type="SUPFAM" id="SSF52540">
    <property type="entry name" value="P-loop containing nucleoside triphosphate hydrolases"/>
    <property type="match status" value="1"/>
</dbReference>
<dbReference type="EC" id="3.6.5.2" evidence="2"/>
<dbReference type="PROSITE" id="PS51419">
    <property type="entry name" value="RAB"/>
    <property type="match status" value="1"/>
</dbReference>
<proteinExistence type="inferred from homology"/>
<comment type="caution">
    <text evidence="5">The sequence shown here is derived from an EMBL/GenBank/DDBJ whole genome shotgun (WGS) entry which is preliminary data.</text>
</comment>
<comment type="catalytic activity">
    <reaction evidence="4">
        <text>GTP + H2O = GDP + phosphate + H(+)</text>
        <dbReference type="Rhea" id="RHEA:19669"/>
        <dbReference type="ChEBI" id="CHEBI:15377"/>
        <dbReference type="ChEBI" id="CHEBI:15378"/>
        <dbReference type="ChEBI" id="CHEBI:37565"/>
        <dbReference type="ChEBI" id="CHEBI:43474"/>
        <dbReference type="ChEBI" id="CHEBI:58189"/>
        <dbReference type="EC" id="3.6.5.2"/>
    </reaction>
</comment>
<evidence type="ECO:0000256" key="2">
    <source>
        <dbReference type="ARBA" id="ARBA00011984"/>
    </source>
</evidence>
<dbReference type="Proteomes" id="UP000310200">
    <property type="component" value="Unassembled WGS sequence"/>
</dbReference>
<dbReference type="STRING" id="300112.A0A4S2KRP6"/>
<sequence>MHPLNITGRGSYEGVHIIDGTPCREISSDKDMDSDSSTLPVKKRNSPPMLWGLSLAKESFKTIKVILLGQPGVGKSALAVRFATKRFIGEYDCTTDRIYRVDNHLGSSWEIADPPGYPPASTEPKLRWADAIVLVYSVTDRVSFDETSRLRFLVSHARRGRKVPPVVLLVGNKADLSCSPGERMVSALEGQKRAKEIEAHAFHEISVRESVDQVTAIFMNILRLLTELHSSGQQQAFFRMRACTDGSINSLRCTSPPPLERRFSISARGNLL</sequence>
<dbReference type="InterPro" id="IPR001806">
    <property type="entry name" value="Small_GTPase"/>
</dbReference>
<dbReference type="InterPro" id="IPR027417">
    <property type="entry name" value="P-loop_NTPase"/>
</dbReference>
<dbReference type="SMART" id="SM00173">
    <property type="entry name" value="RAS"/>
    <property type="match status" value="1"/>
</dbReference>
<evidence type="ECO:0000256" key="3">
    <source>
        <dbReference type="ARBA" id="ARBA00022801"/>
    </source>
</evidence>
<dbReference type="PRINTS" id="PR00449">
    <property type="entry name" value="RASTRNSFRMNG"/>
</dbReference>
<protein>
    <recommendedName>
        <fullName evidence="2">small monomeric GTPase</fullName>
        <ecNumber evidence="2">3.6.5.2</ecNumber>
    </recommendedName>
</protein>
<gene>
    <name evidence="5" type="ORF">DBV15_05049</name>
</gene>
<dbReference type="AlphaFoldDB" id="A0A4S2KRP6"/>
<evidence type="ECO:0000256" key="4">
    <source>
        <dbReference type="ARBA" id="ARBA00048098"/>
    </source>
</evidence>
<organism evidence="5 6">
    <name type="scientific">Temnothorax longispinosus</name>
    <dbReference type="NCBI Taxonomy" id="300112"/>
    <lineage>
        <taxon>Eukaryota</taxon>
        <taxon>Metazoa</taxon>
        <taxon>Ecdysozoa</taxon>
        <taxon>Arthropoda</taxon>
        <taxon>Hexapoda</taxon>
        <taxon>Insecta</taxon>
        <taxon>Pterygota</taxon>
        <taxon>Neoptera</taxon>
        <taxon>Endopterygota</taxon>
        <taxon>Hymenoptera</taxon>
        <taxon>Apocrita</taxon>
        <taxon>Aculeata</taxon>
        <taxon>Formicoidea</taxon>
        <taxon>Formicidae</taxon>
        <taxon>Myrmicinae</taxon>
        <taxon>Temnothorax</taxon>
    </lineage>
</organism>
<dbReference type="GO" id="GO:0005525">
    <property type="term" value="F:GTP binding"/>
    <property type="evidence" value="ECO:0007669"/>
    <property type="project" value="InterPro"/>
</dbReference>
<dbReference type="PROSITE" id="PS51421">
    <property type="entry name" value="RAS"/>
    <property type="match status" value="1"/>
</dbReference>
<evidence type="ECO:0000313" key="5">
    <source>
        <dbReference type="EMBL" id="TGZ52086.1"/>
    </source>
</evidence>
<reference evidence="5 6" key="1">
    <citation type="journal article" date="2019" name="Philos. Trans. R. Soc. Lond., B, Biol. Sci.">
        <title>Ant behaviour and brain gene expression of defending hosts depend on the ecological success of the intruding social parasite.</title>
        <authorList>
            <person name="Kaur R."/>
            <person name="Stoldt M."/>
            <person name="Jongepier E."/>
            <person name="Feldmeyer B."/>
            <person name="Menzel F."/>
            <person name="Bornberg-Bauer E."/>
            <person name="Foitzik S."/>
        </authorList>
    </citation>
    <scope>NUCLEOTIDE SEQUENCE [LARGE SCALE GENOMIC DNA]</scope>
    <source>
        <tissue evidence="5">Whole body</tissue>
    </source>
</reference>
<name>A0A4S2KRP6_9HYME</name>
<accession>A0A4S2KRP6</accession>